<name>A0ABV0UKZ6_9TELE</name>
<keyword evidence="2" id="KW-1185">Reference proteome</keyword>
<gene>
    <name evidence="1" type="ORF">ILYODFUR_025808</name>
</gene>
<proteinExistence type="predicted"/>
<protein>
    <submittedName>
        <fullName evidence="1">Uncharacterized protein</fullName>
    </submittedName>
</protein>
<organism evidence="1 2">
    <name type="scientific">Ilyodon furcidens</name>
    <name type="common">goldbreast splitfin</name>
    <dbReference type="NCBI Taxonomy" id="33524"/>
    <lineage>
        <taxon>Eukaryota</taxon>
        <taxon>Metazoa</taxon>
        <taxon>Chordata</taxon>
        <taxon>Craniata</taxon>
        <taxon>Vertebrata</taxon>
        <taxon>Euteleostomi</taxon>
        <taxon>Actinopterygii</taxon>
        <taxon>Neopterygii</taxon>
        <taxon>Teleostei</taxon>
        <taxon>Neoteleostei</taxon>
        <taxon>Acanthomorphata</taxon>
        <taxon>Ovalentaria</taxon>
        <taxon>Atherinomorphae</taxon>
        <taxon>Cyprinodontiformes</taxon>
        <taxon>Goodeidae</taxon>
        <taxon>Ilyodon</taxon>
    </lineage>
</organism>
<comment type="caution">
    <text evidence="1">The sequence shown here is derived from an EMBL/GenBank/DDBJ whole genome shotgun (WGS) entry which is preliminary data.</text>
</comment>
<reference evidence="1 2" key="1">
    <citation type="submission" date="2021-06" db="EMBL/GenBank/DDBJ databases">
        <authorList>
            <person name="Palmer J.M."/>
        </authorList>
    </citation>
    <scope>NUCLEOTIDE SEQUENCE [LARGE SCALE GENOMIC DNA]</scope>
    <source>
        <strain evidence="2">if_2019</strain>
        <tissue evidence="1">Muscle</tissue>
    </source>
</reference>
<dbReference type="Proteomes" id="UP001482620">
    <property type="component" value="Unassembled WGS sequence"/>
</dbReference>
<accession>A0ABV0UKZ6</accession>
<dbReference type="EMBL" id="JAHRIQ010072706">
    <property type="protein sequence ID" value="MEQ2245262.1"/>
    <property type="molecule type" value="Genomic_DNA"/>
</dbReference>
<evidence type="ECO:0000313" key="1">
    <source>
        <dbReference type="EMBL" id="MEQ2245262.1"/>
    </source>
</evidence>
<sequence length="117" mass="13387">MERNLLNVVRTCLFMSGLNQHTRIYRKHKLIAGYDCGRDLSIIYALYHISGTGVVDMVVVCHLTGGFLNPRCQSQSLCLWARHFIQTRFCQSAPGQLWLQCSSPLSVCECVYEWVDD</sequence>
<evidence type="ECO:0000313" key="2">
    <source>
        <dbReference type="Proteomes" id="UP001482620"/>
    </source>
</evidence>